<keyword evidence="7" id="KW-0560">Oxidoreductase</keyword>
<feature type="domain" description="Rieske" evidence="6">
    <location>
        <begin position="5"/>
        <end position="102"/>
    </location>
</feature>
<sequence>MTVSKISLKKDDVQEGKLVKVDVNGKSIVLTKIKDKFYAMDSVCSHEGGPLEEGILEEDYNLVCPWHQGIFDIRTAKASLDTDWVTNLHSYPVIIDEKTLEISIDTG</sequence>
<evidence type="ECO:0000313" key="7">
    <source>
        <dbReference type="EMBL" id="AIC17090.1"/>
    </source>
</evidence>
<organism evidence="7 8">
    <name type="scientific">Nitrososphaera viennensis EN76</name>
    <dbReference type="NCBI Taxonomy" id="926571"/>
    <lineage>
        <taxon>Archaea</taxon>
        <taxon>Nitrososphaerota</taxon>
        <taxon>Nitrososphaeria</taxon>
        <taxon>Nitrososphaerales</taxon>
        <taxon>Nitrososphaeraceae</taxon>
        <taxon>Nitrososphaera</taxon>
    </lineage>
</organism>
<dbReference type="RefSeq" id="WP_075055713.1">
    <property type="nucleotide sequence ID" value="NZ_CP007536.1"/>
</dbReference>
<evidence type="ECO:0000256" key="5">
    <source>
        <dbReference type="ARBA" id="ARBA00034078"/>
    </source>
</evidence>
<evidence type="ECO:0000313" key="8">
    <source>
        <dbReference type="Proteomes" id="UP000027093"/>
    </source>
</evidence>
<keyword evidence="1" id="KW-0001">2Fe-2S</keyword>
<evidence type="ECO:0000256" key="4">
    <source>
        <dbReference type="ARBA" id="ARBA00023014"/>
    </source>
</evidence>
<keyword evidence="3" id="KW-0408">Iron</keyword>
<dbReference type="AlphaFoldDB" id="A0A060HPM5"/>
<evidence type="ECO:0000256" key="2">
    <source>
        <dbReference type="ARBA" id="ARBA00022723"/>
    </source>
</evidence>
<dbReference type="SUPFAM" id="SSF50022">
    <property type="entry name" value="ISP domain"/>
    <property type="match status" value="1"/>
</dbReference>
<evidence type="ECO:0000256" key="3">
    <source>
        <dbReference type="ARBA" id="ARBA00023004"/>
    </source>
</evidence>
<comment type="cofactor">
    <cofactor evidence="5">
        <name>[2Fe-2S] cluster</name>
        <dbReference type="ChEBI" id="CHEBI:190135"/>
    </cofactor>
</comment>
<dbReference type="STRING" id="926571.NVIE_028160"/>
<keyword evidence="2" id="KW-0479">Metal-binding</keyword>
<evidence type="ECO:0000259" key="6">
    <source>
        <dbReference type="PROSITE" id="PS51296"/>
    </source>
</evidence>
<evidence type="ECO:0000256" key="1">
    <source>
        <dbReference type="ARBA" id="ARBA00022714"/>
    </source>
</evidence>
<keyword evidence="4" id="KW-0411">Iron-sulfur</keyword>
<dbReference type="PROSITE" id="PS51296">
    <property type="entry name" value="RIESKE"/>
    <property type="match status" value="1"/>
</dbReference>
<accession>A0A060HPM5</accession>
<dbReference type="GO" id="GO:0051537">
    <property type="term" value="F:2 iron, 2 sulfur cluster binding"/>
    <property type="evidence" value="ECO:0007669"/>
    <property type="project" value="UniProtKB-KW"/>
</dbReference>
<dbReference type="EMBL" id="CP007536">
    <property type="protein sequence ID" value="AIC17090.1"/>
    <property type="molecule type" value="Genomic_DNA"/>
</dbReference>
<protein>
    <submittedName>
        <fullName evidence="7">Putative Naphthalene 1,2-dioxygenase system ferredoxin subunit</fullName>
    </submittedName>
</protein>
<keyword evidence="8" id="KW-1185">Reference proteome</keyword>
<dbReference type="GO" id="GO:0051213">
    <property type="term" value="F:dioxygenase activity"/>
    <property type="evidence" value="ECO:0007669"/>
    <property type="project" value="UniProtKB-KW"/>
</dbReference>
<dbReference type="OrthoDB" id="35401at2157"/>
<proteinExistence type="predicted"/>
<reference evidence="7 8" key="1">
    <citation type="journal article" date="2014" name="Int. J. Syst. Evol. Microbiol.">
        <title>Nitrososphaera viennensis gen. nov., sp. nov., an aerobic and mesophilic, ammonia-oxidizing archaeon from soil and a member of the archaeal phylum Thaumarchaeota.</title>
        <authorList>
            <person name="Stieglmeier M."/>
            <person name="Klingl A."/>
            <person name="Alves R.J."/>
            <person name="Rittmann S.K."/>
            <person name="Melcher M."/>
            <person name="Leisch N."/>
            <person name="Schleper C."/>
        </authorList>
    </citation>
    <scope>NUCLEOTIDE SEQUENCE [LARGE SCALE GENOMIC DNA]</scope>
    <source>
        <strain evidence="7">EN76</strain>
    </source>
</reference>
<dbReference type="PANTHER" id="PTHR21496:SF0">
    <property type="entry name" value="RIESKE DOMAIN-CONTAINING PROTEIN"/>
    <property type="match status" value="1"/>
</dbReference>
<gene>
    <name evidence="7" type="ORF">NVIE_028160</name>
</gene>
<dbReference type="GeneID" id="74948051"/>
<dbReference type="InterPro" id="IPR036922">
    <property type="entry name" value="Rieske_2Fe-2S_sf"/>
</dbReference>
<dbReference type="InterPro" id="IPR017941">
    <property type="entry name" value="Rieske_2Fe-2S"/>
</dbReference>
<keyword evidence="7" id="KW-0223">Dioxygenase</keyword>
<dbReference type="KEGG" id="nvn:NVIE_028160"/>
<dbReference type="Pfam" id="PF00355">
    <property type="entry name" value="Rieske"/>
    <property type="match status" value="1"/>
</dbReference>
<name>A0A060HPM5_9ARCH</name>
<dbReference type="PANTHER" id="PTHR21496">
    <property type="entry name" value="FERREDOXIN-RELATED"/>
    <property type="match status" value="1"/>
</dbReference>
<dbReference type="HOGENOM" id="CLU_055690_5_0_2"/>
<dbReference type="Gene3D" id="2.102.10.10">
    <property type="entry name" value="Rieske [2Fe-2S] iron-sulphur domain"/>
    <property type="match status" value="1"/>
</dbReference>
<dbReference type="Proteomes" id="UP000027093">
    <property type="component" value="Chromosome"/>
</dbReference>
<dbReference type="GO" id="GO:0046872">
    <property type="term" value="F:metal ion binding"/>
    <property type="evidence" value="ECO:0007669"/>
    <property type="project" value="UniProtKB-KW"/>
</dbReference>